<dbReference type="PATRIC" id="fig|1360.114.peg.1727"/>
<dbReference type="RefSeq" id="WP_058211722.1">
    <property type="nucleotide sequence ID" value="NZ_LKLU01000071.1"/>
</dbReference>
<evidence type="ECO:0000313" key="1">
    <source>
        <dbReference type="EMBL" id="KSU21017.1"/>
    </source>
</evidence>
<dbReference type="AlphaFoldDB" id="A0A0V8E5T2"/>
<dbReference type="Proteomes" id="UP000053719">
    <property type="component" value="Unassembled WGS sequence"/>
</dbReference>
<evidence type="ECO:0000313" key="2">
    <source>
        <dbReference type="Proteomes" id="UP000053719"/>
    </source>
</evidence>
<organism evidence="1 2">
    <name type="scientific">Lactococcus lactis subsp. lactis</name>
    <name type="common">Streptococcus lactis</name>
    <dbReference type="NCBI Taxonomy" id="1360"/>
    <lineage>
        <taxon>Bacteria</taxon>
        <taxon>Bacillati</taxon>
        <taxon>Bacillota</taxon>
        <taxon>Bacilli</taxon>
        <taxon>Lactobacillales</taxon>
        <taxon>Streptococcaceae</taxon>
        <taxon>Lactococcus</taxon>
    </lineage>
</organism>
<proteinExistence type="predicted"/>
<accession>A0A0V8E5T2</accession>
<dbReference type="EMBL" id="LKLU01000071">
    <property type="protein sequence ID" value="KSU21017.1"/>
    <property type="molecule type" value="Genomic_DNA"/>
</dbReference>
<gene>
    <name evidence="1" type="ORF">M20_1223</name>
</gene>
<protein>
    <submittedName>
        <fullName evidence="1">Uncharacterized protein</fullName>
    </submittedName>
</protein>
<name>A0A0V8E5T2_LACLL</name>
<comment type="caution">
    <text evidence="1">The sequence shown here is derived from an EMBL/GenBank/DDBJ whole genome shotgun (WGS) entry which is preliminary data.</text>
</comment>
<reference evidence="2" key="1">
    <citation type="submission" date="2015-10" db="EMBL/GenBank/DDBJ databases">
        <title>Draft Genome Sequences of 11 Lactococcus lactis subspecies cremoris strains.</title>
        <authorList>
            <person name="Wels M."/>
            <person name="Backus L."/>
            <person name="Boekhorst J."/>
            <person name="Dijkstra A."/>
            <person name="Beerthuizen M."/>
            <person name="Kelly W."/>
            <person name="Siezen R."/>
            <person name="Bachmann H."/>
            <person name="Van Hijum S."/>
        </authorList>
    </citation>
    <scope>NUCLEOTIDE SEQUENCE [LARGE SCALE GENOMIC DNA]</scope>
    <source>
        <strain evidence="2">M20</strain>
    </source>
</reference>
<sequence length="90" mass="10129">MLSNTYNIKDFTKTELFNAPTVSINGQLDFENRTLTARYNGKTFIFIADNTKAALNRLVFYARNSQAINKSEESDLYSLVYDLFGGGKAS</sequence>